<evidence type="ECO:0000256" key="11">
    <source>
        <dbReference type="ARBA" id="ARBA00023004"/>
    </source>
</evidence>
<evidence type="ECO:0000256" key="10">
    <source>
        <dbReference type="ARBA" id="ARBA00022989"/>
    </source>
</evidence>
<evidence type="ECO:0000256" key="13">
    <source>
        <dbReference type="ARBA" id="ARBA00023136"/>
    </source>
</evidence>
<feature type="transmembrane region" description="Helical" evidence="15">
    <location>
        <begin position="199"/>
        <end position="225"/>
    </location>
</feature>
<evidence type="ECO:0000313" key="19">
    <source>
        <dbReference type="Proteomes" id="UP000182146"/>
    </source>
</evidence>
<proteinExistence type="inferred from homology"/>
<keyword evidence="5 14" id="KW-0349">Heme</keyword>
<dbReference type="AlphaFoldDB" id="A0A1G9JPA8"/>
<dbReference type="InterPro" id="IPR023616">
    <property type="entry name" value="Cyt_c_oxase-like_su1_dom"/>
</dbReference>
<name>A0A1G9JPA8_9BACT</name>
<dbReference type="GO" id="GO:0004129">
    <property type="term" value="F:cytochrome-c oxidase activity"/>
    <property type="evidence" value="ECO:0007669"/>
    <property type="project" value="InterPro"/>
</dbReference>
<feature type="transmembrane region" description="Helical" evidence="15">
    <location>
        <begin position="824"/>
        <end position="842"/>
    </location>
</feature>
<keyword evidence="7 14" id="KW-0812">Transmembrane</keyword>
<feature type="transmembrane region" description="Helical" evidence="15">
    <location>
        <begin position="37"/>
        <end position="55"/>
    </location>
</feature>
<dbReference type="GO" id="GO:0022904">
    <property type="term" value="P:respiratory electron transport chain"/>
    <property type="evidence" value="ECO:0007669"/>
    <property type="project" value="InterPro"/>
</dbReference>
<evidence type="ECO:0000259" key="17">
    <source>
        <dbReference type="PROSITE" id="PS50855"/>
    </source>
</evidence>
<dbReference type="GO" id="GO:0015990">
    <property type="term" value="P:electron transport coupled proton transport"/>
    <property type="evidence" value="ECO:0007669"/>
    <property type="project" value="TreeGrafter"/>
</dbReference>
<evidence type="ECO:0000256" key="14">
    <source>
        <dbReference type="RuleBase" id="RU000370"/>
    </source>
</evidence>
<feature type="transmembrane region" description="Helical" evidence="15">
    <location>
        <begin position="259"/>
        <end position="278"/>
    </location>
</feature>
<feature type="transmembrane region" description="Helical" evidence="15">
    <location>
        <begin position="666"/>
        <end position="690"/>
    </location>
</feature>
<evidence type="ECO:0000313" key="18">
    <source>
        <dbReference type="EMBL" id="SDL39142.1"/>
    </source>
</evidence>
<feature type="transmembrane region" description="Helical" evidence="15">
    <location>
        <begin position="395"/>
        <end position="412"/>
    </location>
</feature>
<feature type="transmembrane region" description="Helical" evidence="15">
    <location>
        <begin position="776"/>
        <end position="803"/>
    </location>
</feature>
<feature type="transmembrane region" description="Helical" evidence="15">
    <location>
        <begin position="595"/>
        <end position="612"/>
    </location>
</feature>
<dbReference type="PROSITE" id="PS50855">
    <property type="entry name" value="COX1"/>
    <property type="match status" value="1"/>
</dbReference>
<evidence type="ECO:0000256" key="4">
    <source>
        <dbReference type="ARBA" id="ARBA00022475"/>
    </source>
</evidence>
<evidence type="ECO:0000256" key="3">
    <source>
        <dbReference type="ARBA" id="ARBA00022448"/>
    </source>
</evidence>
<feature type="transmembrane region" description="Helical" evidence="15">
    <location>
        <begin position="117"/>
        <end position="141"/>
    </location>
</feature>
<feature type="transmembrane region" description="Helical" evidence="15">
    <location>
        <begin position="424"/>
        <end position="449"/>
    </location>
</feature>
<sequence>MKPDAQTEERFTRVWQSRPGILGWIAEVNNRPLGVRYMVTSLVFFAMAVVMALTMRTQLALPDNNLLSPDTYNALFTMHGSTMLYLFAVPFVEGLGLFLIPLMIGARDVAFPRLTSFGYWMYVFGGLILFSSFLFGTVPDAGWTAYTPMSGSKYSGPGMDFWLLGLGLLEFAGITAAIEIVVTILKFRAPGMALKNLPLMAWINLIIGIMILFSFPVLLLATLMLELDRAFSFQFFNPDLGGSSLLWQHLFWWFGHPEVYIIFLPATGVISTIIPVFARRRIVAYPLILAALLITGFVSFGLWTHHMFTTGLPELPMLFFTAASFMVALAAGIQIFAWVATLWGSRPRLSVPMLYILAFFYIFVQGGLTGVMVATMPFDWQVHDTAFVVAHFHDVLIGGAVLPFLAGLHYWLPKITGRLAGEVWDRVAVGLIFVGFNLTFVPLYIAGLFGMRRRIYTYPEEMGIGTLNLVSTLGSYMLALGFAVALLSLIWHSRRGRPASSDPWQGGTLEWSIPSPPPVYGFRSIPVVRDLYPLWPPVASGKASVDPIDEDEYTKELKRVEAAMDCRPSGWRGTLVTDGINGRPLAVQTLPGPTLLPFWMAVILTLATVFFLAQFYQASALVAIVALGLSFYWVSREPVFDRQEKEELEARLGLPLLTTGNLSTGWCGMVGFLVVLLTVLGALVFSYFYLRLYSQHWPQGGLPLPQLSSAAPIFGLLAVAGVAQICSAWGWRRHRRSVLIGGLAASVFFGFGFILAQVRSLAAEPFLPSTNAYGSIFFTLNGYVLLLTLVGICLLIGTLARVLRKDEPLSNPRLVLWLQNSEMFWFFCVFCGLCGFLVIYLVPHLL</sequence>
<dbReference type="Gene3D" id="1.20.210.10">
    <property type="entry name" value="Cytochrome c oxidase-like, subunit I domain"/>
    <property type="match status" value="1"/>
</dbReference>
<accession>A0A1G9JPA8</accession>
<dbReference type="SUPFAM" id="SSF81452">
    <property type="entry name" value="Cytochrome c oxidase subunit III-like"/>
    <property type="match status" value="1"/>
</dbReference>
<feature type="transmembrane region" description="Helical" evidence="15">
    <location>
        <begin position="83"/>
        <end position="105"/>
    </location>
</feature>
<dbReference type="PRINTS" id="PR01165">
    <property type="entry name" value="CYCOXIDASEI"/>
</dbReference>
<feature type="transmembrane region" description="Helical" evidence="15">
    <location>
        <begin position="354"/>
        <end position="375"/>
    </location>
</feature>
<keyword evidence="10 15" id="KW-1133">Transmembrane helix</keyword>
<protein>
    <submittedName>
        <fullName evidence="18">Cytochrome c oxidase subunit I+III</fullName>
    </submittedName>
</protein>
<comment type="subcellular location">
    <subcellularLocation>
        <location evidence="1">Cell membrane</location>
        <topology evidence="1">Multi-pass membrane protein</topology>
    </subcellularLocation>
</comment>
<dbReference type="RefSeq" id="WP_052446190.1">
    <property type="nucleotide sequence ID" value="NZ_FNGU01000001.1"/>
</dbReference>
<dbReference type="GO" id="GO:0005886">
    <property type="term" value="C:plasma membrane"/>
    <property type="evidence" value="ECO:0007669"/>
    <property type="project" value="UniProtKB-SubCell"/>
</dbReference>
<reference evidence="18 19" key="1">
    <citation type="submission" date="2016-10" db="EMBL/GenBank/DDBJ databases">
        <authorList>
            <person name="de Groot N.N."/>
        </authorList>
    </citation>
    <scope>NUCLEOTIDE SEQUENCE [LARGE SCALE GENOMIC DNA]</scope>
    <source>
        <strain evidence="18 19">DSM 17813</strain>
    </source>
</reference>
<evidence type="ECO:0000259" key="16">
    <source>
        <dbReference type="PROSITE" id="PS50253"/>
    </source>
</evidence>
<gene>
    <name evidence="18" type="ORF">SAMN05660860_00516</name>
</gene>
<evidence type="ECO:0000256" key="5">
    <source>
        <dbReference type="ARBA" id="ARBA00022617"/>
    </source>
</evidence>
<evidence type="ECO:0000256" key="1">
    <source>
        <dbReference type="ARBA" id="ARBA00004651"/>
    </source>
</evidence>
<feature type="domain" description="Cytochrome oxidase subunit I profile" evidence="17">
    <location>
        <begin position="18"/>
        <end position="529"/>
    </location>
</feature>
<keyword evidence="6 14" id="KW-0679">Respiratory chain</keyword>
<dbReference type="InterPro" id="IPR036927">
    <property type="entry name" value="Cyt_c_oxase-like_su1_sf"/>
</dbReference>
<feature type="transmembrane region" description="Helical" evidence="15">
    <location>
        <begin position="469"/>
        <end position="491"/>
    </location>
</feature>
<keyword evidence="4" id="KW-1003">Cell membrane</keyword>
<evidence type="ECO:0000256" key="2">
    <source>
        <dbReference type="ARBA" id="ARBA00009578"/>
    </source>
</evidence>
<keyword evidence="11" id="KW-0408">Iron</keyword>
<dbReference type="Gene3D" id="1.20.120.80">
    <property type="entry name" value="Cytochrome c oxidase, subunit III, four-helix bundle"/>
    <property type="match status" value="1"/>
</dbReference>
<evidence type="ECO:0000256" key="8">
    <source>
        <dbReference type="ARBA" id="ARBA00022723"/>
    </source>
</evidence>
<dbReference type="InterPro" id="IPR013833">
    <property type="entry name" value="Cyt_c_oxidase_su3_a-hlx"/>
</dbReference>
<feature type="transmembrane region" description="Helical" evidence="15">
    <location>
        <begin position="317"/>
        <end position="342"/>
    </location>
</feature>
<keyword evidence="12" id="KW-0186">Copper</keyword>
<dbReference type="PROSITE" id="PS00077">
    <property type="entry name" value="COX1_CUB"/>
    <property type="match status" value="1"/>
</dbReference>
<feature type="transmembrane region" description="Helical" evidence="15">
    <location>
        <begin position="285"/>
        <end position="305"/>
    </location>
</feature>
<dbReference type="GO" id="GO:0020037">
    <property type="term" value="F:heme binding"/>
    <property type="evidence" value="ECO:0007669"/>
    <property type="project" value="InterPro"/>
</dbReference>
<feature type="transmembrane region" description="Helical" evidence="15">
    <location>
        <begin position="161"/>
        <end position="187"/>
    </location>
</feature>
<dbReference type="Pfam" id="PF00115">
    <property type="entry name" value="COX1"/>
    <property type="match status" value="1"/>
</dbReference>
<dbReference type="InterPro" id="IPR000298">
    <property type="entry name" value="Cyt_c_oxidase-like_su3"/>
</dbReference>
<dbReference type="PROSITE" id="PS50253">
    <property type="entry name" value="COX3"/>
    <property type="match status" value="1"/>
</dbReference>
<dbReference type="InterPro" id="IPR035973">
    <property type="entry name" value="Cyt_c_oxidase_su3-like_sf"/>
</dbReference>
<dbReference type="SUPFAM" id="SSF81442">
    <property type="entry name" value="Cytochrome c oxidase subunit I-like"/>
    <property type="match status" value="1"/>
</dbReference>
<dbReference type="PANTHER" id="PTHR10422:SF35">
    <property type="entry name" value="CYTOCHROME BO(3) UBIQUINOL OXIDASE SUBUNIT 1"/>
    <property type="match status" value="1"/>
</dbReference>
<dbReference type="InterPro" id="IPR023615">
    <property type="entry name" value="Cyt_c_Oxase_su1_BS"/>
</dbReference>
<dbReference type="InterPro" id="IPR000883">
    <property type="entry name" value="Cyt_C_Oxase_1"/>
</dbReference>
<evidence type="ECO:0000256" key="15">
    <source>
        <dbReference type="SAM" id="Phobius"/>
    </source>
</evidence>
<feature type="domain" description="Heme-copper oxidase subunit III family profile" evidence="16">
    <location>
        <begin position="668"/>
        <end position="844"/>
    </location>
</feature>
<evidence type="ECO:0000256" key="12">
    <source>
        <dbReference type="ARBA" id="ARBA00023008"/>
    </source>
</evidence>
<keyword evidence="9 14" id="KW-0249">Electron transport</keyword>
<dbReference type="Proteomes" id="UP000182146">
    <property type="component" value="Unassembled WGS sequence"/>
</dbReference>
<dbReference type="EMBL" id="FNGU01000001">
    <property type="protein sequence ID" value="SDL39142.1"/>
    <property type="molecule type" value="Genomic_DNA"/>
</dbReference>
<keyword evidence="3 14" id="KW-0813">Transport</keyword>
<keyword evidence="13 15" id="KW-0472">Membrane</keyword>
<dbReference type="GO" id="GO:0009060">
    <property type="term" value="P:aerobic respiration"/>
    <property type="evidence" value="ECO:0007669"/>
    <property type="project" value="InterPro"/>
</dbReference>
<feature type="transmembrane region" description="Helical" evidence="15">
    <location>
        <begin position="618"/>
        <end position="635"/>
    </location>
</feature>
<dbReference type="OrthoDB" id="9803294at2"/>
<evidence type="ECO:0000256" key="9">
    <source>
        <dbReference type="ARBA" id="ARBA00022982"/>
    </source>
</evidence>
<evidence type="ECO:0000256" key="7">
    <source>
        <dbReference type="ARBA" id="ARBA00022692"/>
    </source>
</evidence>
<feature type="transmembrane region" description="Helical" evidence="15">
    <location>
        <begin position="738"/>
        <end position="756"/>
    </location>
</feature>
<dbReference type="PANTHER" id="PTHR10422">
    <property type="entry name" value="CYTOCHROME C OXIDASE SUBUNIT 1"/>
    <property type="match status" value="1"/>
</dbReference>
<evidence type="ECO:0000256" key="6">
    <source>
        <dbReference type="ARBA" id="ARBA00022660"/>
    </source>
</evidence>
<dbReference type="STRING" id="392333.SAMN05660860_00516"/>
<keyword evidence="8" id="KW-0479">Metal-binding</keyword>
<dbReference type="GO" id="GO:0046872">
    <property type="term" value="F:metal ion binding"/>
    <property type="evidence" value="ECO:0007669"/>
    <property type="project" value="UniProtKB-KW"/>
</dbReference>
<organism evidence="18 19">
    <name type="scientific">Geoalkalibacter ferrihydriticus</name>
    <dbReference type="NCBI Taxonomy" id="392333"/>
    <lineage>
        <taxon>Bacteria</taxon>
        <taxon>Pseudomonadati</taxon>
        <taxon>Thermodesulfobacteriota</taxon>
        <taxon>Desulfuromonadia</taxon>
        <taxon>Desulfuromonadales</taxon>
        <taxon>Geoalkalibacteraceae</taxon>
        <taxon>Geoalkalibacter</taxon>
    </lineage>
</organism>
<feature type="transmembrane region" description="Helical" evidence="15">
    <location>
        <begin position="710"/>
        <end position="731"/>
    </location>
</feature>
<comment type="similarity">
    <text evidence="2 14">Belongs to the heme-copper respiratory oxidase family.</text>
</comment>